<keyword evidence="2" id="KW-1185">Reference proteome</keyword>
<proteinExistence type="predicted"/>
<comment type="caution">
    <text evidence="1">The sequence shown here is derived from an EMBL/GenBank/DDBJ whole genome shotgun (WGS) entry which is preliminary data.</text>
</comment>
<name>A0ABS9QIG7_9HYPH</name>
<organism evidence="1 2">
    <name type="scientific">Mesorhizobium retamae</name>
    <dbReference type="NCBI Taxonomy" id="2912854"/>
    <lineage>
        <taxon>Bacteria</taxon>
        <taxon>Pseudomonadati</taxon>
        <taxon>Pseudomonadota</taxon>
        <taxon>Alphaproteobacteria</taxon>
        <taxon>Hyphomicrobiales</taxon>
        <taxon>Phyllobacteriaceae</taxon>
        <taxon>Mesorhizobium</taxon>
    </lineage>
</organism>
<dbReference type="EMBL" id="JAKREW010000021">
    <property type="protein sequence ID" value="MCG7507206.1"/>
    <property type="molecule type" value="Genomic_DNA"/>
</dbReference>
<dbReference type="InterPro" id="IPR053838">
    <property type="entry name" value="DUF6925"/>
</dbReference>
<accession>A0ABS9QIG7</accession>
<evidence type="ECO:0000313" key="1">
    <source>
        <dbReference type="EMBL" id="MCG7507206.1"/>
    </source>
</evidence>
<sequence>MTELEPLLQRHLGDWRSGWSMGSFGAIAEFHQDADEQPVIDEPLDLTRATRRGAIRLERRRLAGATAVAYETLSPKRHRWSHAVALCLPEARARRSGHKVLTEIGPDDDAIRGIDRTGILFDMGLGLPQCDFCIRTSDPKLLGELRANLGRSLFEPGNSATAAIMAAHPHRVALTTLGRVEVYQKIGGPDTGGVSPAGPHTHLLPKLLASGRTHSANTPIPQGLLPLAFLHPGNPVIGPMGEDQTFDVGLHEAFQGLLTRYGTAEARMAKQAVSTALNAGVAPQSWAPPASRAAKMAARVALRQEARLAVHHDDHRRAGIITDWQVAFDQLEPESPESLEDEAPGH</sequence>
<protein>
    <submittedName>
        <fullName evidence="1">Uncharacterized protein</fullName>
    </submittedName>
</protein>
<evidence type="ECO:0000313" key="2">
    <source>
        <dbReference type="Proteomes" id="UP001201701"/>
    </source>
</evidence>
<reference evidence="1 2" key="1">
    <citation type="submission" date="2022-02" db="EMBL/GenBank/DDBJ databases">
        <title>Draft genome sequence of Mezorhizobium retamae strain IRAMC:0171 isolated from Retama raetam nodules.</title>
        <authorList>
            <person name="Bengaied R."/>
            <person name="Sbissi I."/>
            <person name="Huber K."/>
            <person name="Ghodbane F."/>
            <person name="Nouioui I."/>
            <person name="Tarhouni M."/>
            <person name="Gtari M."/>
        </authorList>
    </citation>
    <scope>NUCLEOTIDE SEQUENCE [LARGE SCALE GENOMIC DNA]</scope>
    <source>
        <strain evidence="1 2">IRAMC:0171</strain>
    </source>
</reference>
<gene>
    <name evidence="1" type="ORF">L4923_19430</name>
</gene>
<dbReference type="Pfam" id="PF21973">
    <property type="entry name" value="DUF6925"/>
    <property type="match status" value="1"/>
</dbReference>
<dbReference type="Proteomes" id="UP001201701">
    <property type="component" value="Unassembled WGS sequence"/>
</dbReference>
<dbReference type="RefSeq" id="WP_239368129.1">
    <property type="nucleotide sequence ID" value="NZ_JAKREW010000021.1"/>
</dbReference>